<feature type="transmembrane region" description="Helical" evidence="1">
    <location>
        <begin position="43"/>
        <end position="70"/>
    </location>
</feature>
<dbReference type="Proteomes" id="UP000785679">
    <property type="component" value="Unassembled WGS sequence"/>
</dbReference>
<dbReference type="EMBL" id="RRYP01002793">
    <property type="protein sequence ID" value="TNV84414.1"/>
    <property type="molecule type" value="Genomic_DNA"/>
</dbReference>
<name>A0A8J8P254_HALGN</name>
<evidence type="ECO:0000313" key="3">
    <source>
        <dbReference type="Proteomes" id="UP000785679"/>
    </source>
</evidence>
<keyword evidence="3" id="KW-1185">Reference proteome</keyword>
<dbReference type="AlphaFoldDB" id="A0A8J8P254"/>
<reference evidence="2" key="1">
    <citation type="submission" date="2019-06" db="EMBL/GenBank/DDBJ databases">
        <authorList>
            <person name="Zheng W."/>
        </authorList>
    </citation>
    <scope>NUCLEOTIDE SEQUENCE</scope>
    <source>
        <strain evidence="2">QDHG01</strain>
    </source>
</reference>
<gene>
    <name evidence="2" type="ORF">FGO68_gene14259</name>
</gene>
<keyword evidence="1" id="KW-1133">Transmembrane helix</keyword>
<comment type="caution">
    <text evidence="2">The sequence shown here is derived from an EMBL/GenBank/DDBJ whole genome shotgun (WGS) entry which is preliminary data.</text>
</comment>
<evidence type="ECO:0000256" key="1">
    <source>
        <dbReference type="SAM" id="Phobius"/>
    </source>
</evidence>
<protein>
    <submittedName>
        <fullName evidence="2">Uncharacterized protein</fullName>
    </submittedName>
</protein>
<keyword evidence="1" id="KW-0472">Membrane</keyword>
<proteinExistence type="predicted"/>
<evidence type="ECO:0000313" key="2">
    <source>
        <dbReference type="EMBL" id="TNV84414.1"/>
    </source>
</evidence>
<organism evidence="2 3">
    <name type="scientific">Halteria grandinella</name>
    <dbReference type="NCBI Taxonomy" id="5974"/>
    <lineage>
        <taxon>Eukaryota</taxon>
        <taxon>Sar</taxon>
        <taxon>Alveolata</taxon>
        <taxon>Ciliophora</taxon>
        <taxon>Intramacronucleata</taxon>
        <taxon>Spirotrichea</taxon>
        <taxon>Stichotrichia</taxon>
        <taxon>Sporadotrichida</taxon>
        <taxon>Halteriidae</taxon>
        <taxon>Halteria</taxon>
    </lineage>
</organism>
<accession>A0A8J8P254</accession>
<sequence length="74" mass="8728">MILRQFLNLRIQNGSGSDNLRVFFQCPLLFFDAKLKCLFAKPFLLLITQFMFDFLIHPLSFLLGLLWLFIARVC</sequence>
<keyword evidence="1" id="KW-0812">Transmembrane</keyword>